<name>N1PZN7_DOTSN</name>
<protein>
    <submittedName>
        <fullName evidence="2">Uncharacterized protein</fullName>
    </submittedName>
</protein>
<dbReference type="HOGENOM" id="CLU_1049829_0_0_1"/>
<dbReference type="Gene3D" id="3.30.560.10">
    <property type="entry name" value="Glucose Oxidase, domain 3"/>
    <property type="match status" value="1"/>
</dbReference>
<feature type="compositionally biased region" description="Pro residues" evidence="1">
    <location>
        <begin position="226"/>
        <end position="238"/>
    </location>
</feature>
<dbReference type="AlphaFoldDB" id="N1PZN7"/>
<feature type="region of interest" description="Disordered" evidence="1">
    <location>
        <begin position="204"/>
        <end position="265"/>
    </location>
</feature>
<organism evidence="2 3">
    <name type="scientific">Dothistroma septosporum (strain NZE10 / CBS 128990)</name>
    <name type="common">Red band needle blight fungus</name>
    <name type="synonym">Mycosphaerella pini</name>
    <dbReference type="NCBI Taxonomy" id="675120"/>
    <lineage>
        <taxon>Eukaryota</taxon>
        <taxon>Fungi</taxon>
        <taxon>Dikarya</taxon>
        <taxon>Ascomycota</taxon>
        <taxon>Pezizomycotina</taxon>
        <taxon>Dothideomycetes</taxon>
        <taxon>Dothideomycetidae</taxon>
        <taxon>Mycosphaerellales</taxon>
        <taxon>Mycosphaerellaceae</taxon>
        <taxon>Dothistroma</taxon>
    </lineage>
</organism>
<dbReference type="InterPro" id="IPR036188">
    <property type="entry name" value="FAD/NAD-bd_sf"/>
</dbReference>
<dbReference type="STRING" id="675120.N1PZN7"/>
<keyword evidence="3" id="KW-1185">Reference proteome</keyword>
<reference evidence="3" key="1">
    <citation type="journal article" date="2012" name="PLoS Genet.">
        <title>The genomes of the fungal plant pathogens Cladosporium fulvum and Dothistroma septosporum reveal adaptation to different hosts and lifestyles but also signatures of common ancestry.</title>
        <authorList>
            <person name="de Wit P.J.G.M."/>
            <person name="van der Burgt A."/>
            <person name="Oekmen B."/>
            <person name="Stergiopoulos I."/>
            <person name="Abd-Elsalam K.A."/>
            <person name="Aerts A.L."/>
            <person name="Bahkali A.H."/>
            <person name="Beenen H.G."/>
            <person name="Chettri P."/>
            <person name="Cox M.P."/>
            <person name="Datema E."/>
            <person name="de Vries R.P."/>
            <person name="Dhillon B."/>
            <person name="Ganley A.R."/>
            <person name="Griffiths S.A."/>
            <person name="Guo Y."/>
            <person name="Hamelin R.C."/>
            <person name="Henrissat B."/>
            <person name="Kabir M.S."/>
            <person name="Jashni M.K."/>
            <person name="Kema G."/>
            <person name="Klaubauf S."/>
            <person name="Lapidus A."/>
            <person name="Levasseur A."/>
            <person name="Lindquist E."/>
            <person name="Mehrabi R."/>
            <person name="Ohm R.A."/>
            <person name="Owen T.J."/>
            <person name="Salamov A."/>
            <person name="Schwelm A."/>
            <person name="Schijlen E."/>
            <person name="Sun H."/>
            <person name="van den Burg H.A."/>
            <person name="van Ham R.C.H.J."/>
            <person name="Zhang S."/>
            <person name="Goodwin S.B."/>
            <person name="Grigoriev I.V."/>
            <person name="Collemare J."/>
            <person name="Bradshaw R.E."/>
        </authorList>
    </citation>
    <scope>NUCLEOTIDE SEQUENCE [LARGE SCALE GENOMIC DNA]</scope>
    <source>
        <strain evidence="3">NZE10 / CBS 128990</strain>
    </source>
</reference>
<evidence type="ECO:0000313" key="2">
    <source>
        <dbReference type="EMBL" id="EME48986.1"/>
    </source>
</evidence>
<reference evidence="2 3" key="2">
    <citation type="journal article" date="2012" name="PLoS Pathog.">
        <title>Diverse lifestyles and strategies of plant pathogenesis encoded in the genomes of eighteen Dothideomycetes fungi.</title>
        <authorList>
            <person name="Ohm R.A."/>
            <person name="Feau N."/>
            <person name="Henrissat B."/>
            <person name="Schoch C.L."/>
            <person name="Horwitz B.A."/>
            <person name="Barry K.W."/>
            <person name="Condon B.J."/>
            <person name="Copeland A.C."/>
            <person name="Dhillon B."/>
            <person name="Glaser F."/>
            <person name="Hesse C.N."/>
            <person name="Kosti I."/>
            <person name="LaButti K."/>
            <person name="Lindquist E.A."/>
            <person name="Lucas S."/>
            <person name="Salamov A.A."/>
            <person name="Bradshaw R.E."/>
            <person name="Ciuffetti L."/>
            <person name="Hamelin R.C."/>
            <person name="Kema G.H.J."/>
            <person name="Lawrence C."/>
            <person name="Scott J.A."/>
            <person name="Spatafora J.W."/>
            <person name="Turgeon B.G."/>
            <person name="de Wit P.J.G.M."/>
            <person name="Zhong S."/>
            <person name="Goodwin S.B."/>
            <person name="Grigoriev I.V."/>
        </authorList>
    </citation>
    <scope>NUCLEOTIDE SEQUENCE [LARGE SCALE GENOMIC DNA]</scope>
    <source>
        <strain evidence="3">NZE10 / CBS 128990</strain>
    </source>
</reference>
<dbReference type="Proteomes" id="UP000016933">
    <property type="component" value="Unassembled WGS sequence"/>
</dbReference>
<dbReference type="Gene3D" id="3.50.50.60">
    <property type="entry name" value="FAD/NAD(P)-binding domain"/>
    <property type="match status" value="1"/>
</dbReference>
<evidence type="ECO:0000256" key="1">
    <source>
        <dbReference type="SAM" id="MobiDB-lite"/>
    </source>
</evidence>
<gene>
    <name evidence="2" type="ORF">DOTSEDRAFT_49343</name>
</gene>
<evidence type="ECO:0000313" key="3">
    <source>
        <dbReference type="Proteomes" id="UP000016933"/>
    </source>
</evidence>
<accession>N1PZN7</accession>
<dbReference type="EMBL" id="KB446535">
    <property type="protein sequence ID" value="EME48986.1"/>
    <property type="molecule type" value="Genomic_DNA"/>
</dbReference>
<sequence>MAATGVVFKKNGQGCLSYGSKEATLCAGTFGSRILELSAIWSKKLCEAHGIENVNNGSSENLRDHLMVGPFFEVGDGVNTLDMICVPAVIGAVMEPYQQTTEDRYPRVPFACTPLLDFIPSPPREDLKTILDKHLALSDSPRLKAEAIHHASRGNVIESPDETTGAMLCVSAQHHPQRQHSSRKFAMTKTEKYFKSARNYHIPYPAEASRSTPPTPIRPHNNHKLPFPPARRPNPRPPHNTMQSVRANLTARRSPETRRSSPSRR</sequence>
<proteinExistence type="predicted"/>